<dbReference type="KEGG" id="gac:GACE_1119"/>
<evidence type="ECO:0000313" key="3">
    <source>
        <dbReference type="Proteomes" id="UP000030624"/>
    </source>
</evidence>
<feature type="domain" description="PIN" evidence="1">
    <location>
        <begin position="3"/>
        <end position="133"/>
    </location>
</feature>
<dbReference type="EMBL" id="CP009552">
    <property type="protein sequence ID" value="AIY90163.1"/>
    <property type="molecule type" value="Genomic_DNA"/>
</dbReference>
<gene>
    <name evidence="2" type="ORF">GACE_1119</name>
</gene>
<evidence type="ECO:0000259" key="1">
    <source>
        <dbReference type="Pfam" id="PF01850"/>
    </source>
</evidence>
<dbReference type="CDD" id="cd09854">
    <property type="entry name" value="PIN_VapC-like"/>
    <property type="match status" value="1"/>
</dbReference>
<dbReference type="GO" id="GO:0004521">
    <property type="term" value="F:RNA endonuclease activity"/>
    <property type="evidence" value="ECO:0007669"/>
    <property type="project" value="InterPro"/>
</dbReference>
<dbReference type="SUPFAM" id="SSF88723">
    <property type="entry name" value="PIN domain-like"/>
    <property type="match status" value="1"/>
</dbReference>
<dbReference type="InterPro" id="IPR029060">
    <property type="entry name" value="PIN-like_dom_sf"/>
</dbReference>
<reference evidence="2 3" key="1">
    <citation type="journal article" date="2015" name="Appl. Environ. Microbiol.">
        <title>The Geoglobus acetivorans genome: Fe(III) reduction, acetate utilization, autotrophic growth, and degradation of aromatic compounds in a hyperthermophilic archaeon.</title>
        <authorList>
            <person name="Mardanov A.V."/>
            <person name="Slododkina G.B."/>
            <person name="Slobodkin A.I."/>
            <person name="Beletsky A.V."/>
            <person name="Gavrilov S.N."/>
            <person name="Kublanov I.V."/>
            <person name="Bonch-Osmolovskaya E.A."/>
            <person name="Skryabin K.G."/>
            <person name="Ravin N.V."/>
        </authorList>
    </citation>
    <scope>NUCLEOTIDE SEQUENCE [LARGE SCALE GENOMIC DNA]</scope>
    <source>
        <strain evidence="2 3">SBH6</strain>
    </source>
</reference>
<protein>
    <recommendedName>
        <fullName evidence="1">PIN domain-containing protein</fullName>
    </recommendedName>
</protein>
<dbReference type="Gene3D" id="3.40.50.1010">
    <property type="entry name" value="5'-nuclease"/>
    <property type="match status" value="1"/>
</dbReference>
<accession>A0A0A7GE66</accession>
<dbReference type="GO" id="GO:0016075">
    <property type="term" value="P:rRNA catabolic process"/>
    <property type="evidence" value="ECO:0007669"/>
    <property type="project" value="TreeGrafter"/>
</dbReference>
<dbReference type="Proteomes" id="UP000030624">
    <property type="component" value="Chromosome"/>
</dbReference>
<dbReference type="RefSeq" id="WP_048091844.1">
    <property type="nucleotide sequence ID" value="NZ_CP009552.1"/>
</dbReference>
<dbReference type="STRING" id="565033.GACE_1119"/>
<dbReference type="eggNOG" id="arCOG00715">
    <property type="taxonomic scope" value="Archaea"/>
</dbReference>
<dbReference type="GeneID" id="24797703"/>
<dbReference type="Pfam" id="PF01850">
    <property type="entry name" value="PIN"/>
    <property type="match status" value="1"/>
</dbReference>
<dbReference type="PANTHER" id="PTHR42188">
    <property type="entry name" value="23S RRNA-SPECIFIC ENDONUCLEASE VAPC20"/>
    <property type="match status" value="1"/>
</dbReference>
<dbReference type="AlphaFoldDB" id="A0A0A7GE66"/>
<dbReference type="HOGENOM" id="CLU_1850734_0_0_2"/>
<dbReference type="InterPro" id="IPR039018">
    <property type="entry name" value="VapC20-like"/>
</dbReference>
<organism evidence="2 3">
    <name type="scientific">Geoglobus acetivorans</name>
    <dbReference type="NCBI Taxonomy" id="565033"/>
    <lineage>
        <taxon>Archaea</taxon>
        <taxon>Methanobacteriati</taxon>
        <taxon>Methanobacteriota</taxon>
        <taxon>Archaeoglobi</taxon>
        <taxon>Archaeoglobales</taxon>
        <taxon>Archaeoglobaceae</taxon>
        <taxon>Geoglobus</taxon>
    </lineage>
</organism>
<dbReference type="PANTHER" id="PTHR42188:SF1">
    <property type="entry name" value="23S RRNA-SPECIFIC ENDONUCLEASE VAPC20"/>
    <property type="match status" value="1"/>
</dbReference>
<name>A0A0A7GE66_GEOAI</name>
<sequence>MRFVDASVFVHAYLRPKRELKPHEMKIKESAKEIVTRINDGEEVGMTVVQITEIANLLESYLPLRDALKVEEFLLLAGNVKVFDVTRRDCLKALETAREEGVGLSDAVAYVIMRKNGVNEIYSFDSDFDRLDVKRVTE</sequence>
<proteinExistence type="predicted"/>
<evidence type="ECO:0000313" key="2">
    <source>
        <dbReference type="EMBL" id="AIY90163.1"/>
    </source>
</evidence>
<dbReference type="InterPro" id="IPR002716">
    <property type="entry name" value="PIN_dom"/>
</dbReference>